<organism evidence="13 14">
    <name type="scientific">Besnoitia besnoiti</name>
    <name type="common">Apicomplexan protozoan</name>
    <dbReference type="NCBI Taxonomy" id="94643"/>
    <lineage>
        <taxon>Eukaryota</taxon>
        <taxon>Sar</taxon>
        <taxon>Alveolata</taxon>
        <taxon>Apicomplexa</taxon>
        <taxon>Conoidasida</taxon>
        <taxon>Coccidia</taxon>
        <taxon>Eucoccidiorida</taxon>
        <taxon>Eimeriorina</taxon>
        <taxon>Sarcocystidae</taxon>
        <taxon>Besnoitia</taxon>
    </lineage>
</organism>
<dbReference type="InterPro" id="IPR000292">
    <property type="entry name" value="For/NO2_transpt"/>
</dbReference>
<dbReference type="Proteomes" id="UP000224006">
    <property type="component" value="Chromosome VIII"/>
</dbReference>
<feature type="region of interest" description="Disordered" evidence="11">
    <location>
        <begin position="423"/>
        <end position="446"/>
    </location>
</feature>
<gene>
    <name evidence="13" type="ORF">BESB_083500</name>
</gene>
<dbReference type="STRING" id="94643.A0A2A9MA06"/>
<evidence type="ECO:0000313" key="13">
    <source>
        <dbReference type="EMBL" id="PFH33151.1"/>
    </source>
</evidence>
<evidence type="ECO:0000256" key="8">
    <source>
        <dbReference type="ARBA" id="ARBA00049016"/>
    </source>
</evidence>
<feature type="compositionally biased region" description="Polar residues" evidence="11">
    <location>
        <begin position="317"/>
        <end position="331"/>
    </location>
</feature>
<reference evidence="13 14" key="1">
    <citation type="submission" date="2017-09" db="EMBL/GenBank/DDBJ databases">
        <title>Genome sequencing of Besnoitia besnoiti strain Bb-Ger1.</title>
        <authorList>
            <person name="Schares G."/>
            <person name="Venepally P."/>
            <person name="Lorenzi H.A."/>
        </authorList>
    </citation>
    <scope>NUCLEOTIDE SEQUENCE [LARGE SCALE GENOMIC DNA]</scope>
    <source>
        <strain evidence="13 14">Bb-Ger1</strain>
    </source>
</reference>
<dbReference type="Pfam" id="PF01226">
    <property type="entry name" value="Form_Nir_trans"/>
    <property type="match status" value="1"/>
</dbReference>
<dbReference type="InterPro" id="IPR023271">
    <property type="entry name" value="Aquaporin-like"/>
</dbReference>
<feature type="region of interest" description="Disordered" evidence="11">
    <location>
        <begin position="484"/>
        <end position="574"/>
    </location>
</feature>
<feature type="compositionally biased region" description="Polar residues" evidence="11">
    <location>
        <begin position="352"/>
        <end position="366"/>
    </location>
</feature>
<dbReference type="Gene3D" id="1.20.1080.10">
    <property type="entry name" value="Glycerol uptake facilitator protein"/>
    <property type="match status" value="1"/>
</dbReference>
<dbReference type="PANTHER" id="PTHR30520:SF6">
    <property type="entry name" value="FORMATE_NITRATE FAMILY TRANSPORTER (EUROFUNG)"/>
    <property type="match status" value="1"/>
</dbReference>
<evidence type="ECO:0000256" key="1">
    <source>
        <dbReference type="ARBA" id="ARBA00004651"/>
    </source>
</evidence>
<comment type="similarity">
    <text evidence="10">Belongs to the FNT transporter (TC 1.A.16) family.</text>
</comment>
<comment type="caution">
    <text evidence="13">The sequence shown here is derived from an EMBL/GenBank/DDBJ whole genome shotgun (WGS) entry which is preliminary data.</text>
</comment>
<evidence type="ECO:0000256" key="9">
    <source>
        <dbReference type="ARBA" id="ARBA00049088"/>
    </source>
</evidence>
<feature type="transmembrane region" description="Helical" evidence="12">
    <location>
        <begin position="28"/>
        <end position="50"/>
    </location>
</feature>
<keyword evidence="14" id="KW-1185">Reference proteome</keyword>
<feature type="transmembrane region" description="Helical" evidence="12">
    <location>
        <begin position="238"/>
        <end position="259"/>
    </location>
</feature>
<evidence type="ECO:0000256" key="4">
    <source>
        <dbReference type="ARBA" id="ARBA00022989"/>
    </source>
</evidence>
<feature type="transmembrane region" description="Helical" evidence="12">
    <location>
        <begin position="196"/>
        <end position="218"/>
    </location>
</feature>
<dbReference type="GO" id="GO:0005886">
    <property type="term" value="C:plasma membrane"/>
    <property type="evidence" value="ECO:0007669"/>
    <property type="project" value="UniProtKB-SubCell"/>
</dbReference>
<dbReference type="PANTHER" id="PTHR30520">
    <property type="entry name" value="FORMATE TRANSPORTER-RELATED"/>
    <property type="match status" value="1"/>
</dbReference>
<comment type="subunit">
    <text evidence="2">Homopentamer.</text>
</comment>
<protein>
    <submittedName>
        <fullName evidence="13">Formate/nitrite transporter protein</fullName>
    </submittedName>
</protein>
<feature type="transmembrane region" description="Helical" evidence="12">
    <location>
        <begin position="70"/>
        <end position="91"/>
    </location>
</feature>
<proteinExistence type="inferred from homology"/>
<evidence type="ECO:0000256" key="10">
    <source>
        <dbReference type="ARBA" id="ARBA00049660"/>
    </source>
</evidence>
<dbReference type="AlphaFoldDB" id="A0A2A9MA06"/>
<evidence type="ECO:0000256" key="11">
    <source>
        <dbReference type="SAM" id="MobiDB-lite"/>
    </source>
</evidence>
<comment type="catalytic activity">
    <reaction evidence="8">
        <text>formate(in) + H(+)(in) = formate(out) + H(+)(out)</text>
        <dbReference type="Rhea" id="RHEA:80887"/>
        <dbReference type="ChEBI" id="CHEBI:15378"/>
        <dbReference type="ChEBI" id="CHEBI:15740"/>
    </reaction>
</comment>
<dbReference type="VEuPathDB" id="ToxoDB:BESB_083500"/>
<feature type="transmembrane region" description="Helical" evidence="12">
    <location>
        <begin position="112"/>
        <end position="134"/>
    </location>
</feature>
<dbReference type="OrthoDB" id="4829at2759"/>
<comment type="subcellular location">
    <subcellularLocation>
        <location evidence="1">Cell membrane</location>
        <topology evidence="1">Multi-pass membrane protein</topology>
    </subcellularLocation>
</comment>
<evidence type="ECO:0000256" key="7">
    <source>
        <dbReference type="ARBA" id="ARBA00047693"/>
    </source>
</evidence>
<dbReference type="EMBL" id="NWUJ01000009">
    <property type="protein sequence ID" value="PFH33151.1"/>
    <property type="molecule type" value="Genomic_DNA"/>
</dbReference>
<name>A0A2A9MA06_BESBE</name>
<evidence type="ECO:0000256" key="5">
    <source>
        <dbReference type="ARBA" id="ARBA00023136"/>
    </source>
</evidence>
<dbReference type="GO" id="GO:0015513">
    <property type="term" value="F:high-affinity secondary active nitrite transmembrane transporter activity"/>
    <property type="evidence" value="ECO:0007669"/>
    <property type="project" value="TreeGrafter"/>
</dbReference>
<dbReference type="GO" id="GO:0015707">
    <property type="term" value="P:nitrite transport"/>
    <property type="evidence" value="ECO:0007669"/>
    <property type="project" value="TreeGrafter"/>
</dbReference>
<keyword evidence="5 12" id="KW-0472">Membrane</keyword>
<keyword evidence="3 12" id="KW-0812">Transmembrane</keyword>
<evidence type="ECO:0000256" key="6">
    <source>
        <dbReference type="ARBA" id="ARBA00034245"/>
    </source>
</evidence>
<comment type="catalytic activity">
    <reaction evidence="7">
        <text>pyruvate(out) + H(+)(out) = pyruvate(in) + H(+)(in)</text>
        <dbReference type="Rhea" id="RHEA:64720"/>
        <dbReference type="ChEBI" id="CHEBI:15361"/>
        <dbReference type="ChEBI" id="CHEBI:15378"/>
    </reaction>
</comment>
<feature type="compositionally biased region" description="Basic and acidic residues" evidence="11">
    <location>
        <begin position="516"/>
        <end position="526"/>
    </location>
</feature>
<evidence type="ECO:0000256" key="2">
    <source>
        <dbReference type="ARBA" id="ARBA00011255"/>
    </source>
</evidence>
<feature type="region of interest" description="Disordered" evidence="11">
    <location>
        <begin position="302"/>
        <end position="385"/>
    </location>
</feature>
<sequence>MVLAASPEAYRKVIEYGIKKTKLRIDRLFLQAIMAGIYVGMAGHACTAIAGGYSTDPSNPLAVSKSTQKFLYASLFPVAFIAIIFTGAELFTGNTMTMLLCLLERRVTYLQLLVNWACSLVGNWLGALFAAYFLSYLPGVLQGPDHLNYLKEVAAHKTGHNFGECFLLAVGCNTYVCLAVWFVIASDDAAGKIMSMWFPIVAFCVAGYEHIIANFYTLQCALMHGVAPGVGLVILKNFIPTLLGNIVGGCGLVGAVYWYNFYPTMCVVQETGQNVPLPENPTSTSAAKQVVADLFNRAGREGSVPGGSPLATPANAGVNSTAGAASTTGPVTTFGGAPGGQPALSGDASGAHNPNSLFLPSANTPNAAVTSGAAPAASSSSGGAWTAVTSGGAAANLVEPSLSIPTTDDCLFVPRASFGGEYHSPPRLGIPGSSRPQKSAVGSGGAVMCRLPSPSLLDQPSASLLRDSSLQNEVTAVELVASSKSPSGLGLTAGESEKDATGDDEQSLQEATAGGVREREESRGLLDDANPTITLSIPCHNYHPHVPEGAGAQGANSPPSAELASGDTQSPSAG</sequence>
<comment type="catalytic activity">
    <reaction evidence="6">
        <text>(S)-lactate(in) + H(+)(in) = (S)-lactate(out) + H(+)(out)</text>
        <dbReference type="Rhea" id="RHEA:29415"/>
        <dbReference type="ChEBI" id="CHEBI:15378"/>
        <dbReference type="ChEBI" id="CHEBI:16651"/>
    </reaction>
</comment>
<evidence type="ECO:0000313" key="14">
    <source>
        <dbReference type="Proteomes" id="UP000224006"/>
    </source>
</evidence>
<keyword evidence="4 12" id="KW-1133">Transmembrane helix</keyword>
<evidence type="ECO:0000256" key="12">
    <source>
        <dbReference type="SAM" id="Phobius"/>
    </source>
</evidence>
<evidence type="ECO:0000256" key="3">
    <source>
        <dbReference type="ARBA" id="ARBA00022692"/>
    </source>
</evidence>
<dbReference type="KEGG" id="bbes:BESB_083500"/>
<comment type="catalytic activity">
    <reaction evidence="9">
        <text>acetate(out) + H(+)(out) = acetate(in) + H(+)(in)</text>
        <dbReference type="Rhea" id="RHEA:71803"/>
        <dbReference type="ChEBI" id="CHEBI:15378"/>
        <dbReference type="ChEBI" id="CHEBI:30089"/>
    </reaction>
</comment>
<feature type="compositionally biased region" description="Low complexity" evidence="11">
    <location>
        <begin position="367"/>
        <end position="385"/>
    </location>
</feature>
<accession>A0A2A9MA06</accession>
<dbReference type="GeneID" id="40313276"/>
<dbReference type="RefSeq" id="XP_029217160.1">
    <property type="nucleotide sequence ID" value="XM_029366700.1"/>
</dbReference>
<feature type="transmembrane region" description="Helical" evidence="12">
    <location>
        <begin position="166"/>
        <end position="184"/>
    </location>
</feature>